<geneLocation type="plasmid" evidence="2">
    <name>pESBL192</name>
</geneLocation>
<dbReference type="AlphaFoldDB" id="A0A6M4P007"/>
<keyword evidence="1" id="KW-0812">Transmembrane</keyword>
<organism evidence="2">
    <name type="scientific">Escherichia coli</name>
    <dbReference type="NCBI Taxonomy" id="562"/>
    <lineage>
        <taxon>Bacteria</taxon>
        <taxon>Pseudomonadati</taxon>
        <taxon>Pseudomonadota</taxon>
        <taxon>Gammaproteobacteria</taxon>
        <taxon>Enterobacterales</taxon>
        <taxon>Enterobacteriaceae</taxon>
        <taxon>Escherichia</taxon>
    </lineage>
</organism>
<feature type="transmembrane region" description="Helical" evidence="1">
    <location>
        <begin position="29"/>
        <end position="50"/>
    </location>
</feature>
<keyword evidence="2" id="KW-0614">Plasmid</keyword>
<dbReference type="EMBL" id="MT230187">
    <property type="protein sequence ID" value="QJS03311.1"/>
    <property type="molecule type" value="Genomic_DNA"/>
</dbReference>
<evidence type="ECO:0000313" key="2">
    <source>
        <dbReference type="EMBL" id="QJS03311.1"/>
    </source>
</evidence>
<sequence length="53" mass="5815">MKTWQVFFIILPISIIISLIVKQLNSSNLVQSVVSGIAIALMISIFLIGVNDI</sequence>
<accession>A0A6M4P007</accession>
<feature type="transmembrane region" description="Helical" evidence="1">
    <location>
        <begin position="6"/>
        <end position="22"/>
    </location>
</feature>
<keyword evidence="1" id="KW-0472">Membrane</keyword>
<name>A0A6M4P007_ECOLX</name>
<protein>
    <submittedName>
        <fullName evidence="2">Uncharacterized protein</fullName>
    </submittedName>
</protein>
<evidence type="ECO:0000256" key="1">
    <source>
        <dbReference type="SAM" id="Phobius"/>
    </source>
</evidence>
<proteinExistence type="predicted"/>
<keyword evidence="1" id="KW-1133">Transmembrane helix</keyword>
<reference evidence="2" key="1">
    <citation type="journal article" date="2020" name="Vet. Microbiol.">
        <title>Characterisation of plasmids harbouring extended-spectrum cephalosporin resistance genes in Escherichia coli from French rivers.</title>
        <authorList>
            <person name="Baron S."/>
            <person name="Le Devendec L."/>
            <person name="Lucas P."/>
            <person name="Larvor E."/>
            <person name="Jove T."/>
            <person name="Kempf I."/>
        </authorList>
    </citation>
    <scope>NUCLEOTIDE SEQUENCE</scope>
    <source>
        <strain evidence="2">DH5alpha</strain>
        <plasmid evidence="2">pESBL192</plasmid>
    </source>
</reference>
<gene>
    <name evidence="2" type="ORF">G6854_00096</name>
</gene>